<feature type="region of interest" description="Disordered" evidence="1">
    <location>
        <begin position="1"/>
        <end position="146"/>
    </location>
</feature>
<feature type="compositionally biased region" description="Basic residues" evidence="1">
    <location>
        <begin position="119"/>
        <end position="128"/>
    </location>
</feature>
<gene>
    <name evidence="2" type="ORF">K452DRAFT_297759</name>
</gene>
<evidence type="ECO:0000256" key="1">
    <source>
        <dbReference type="SAM" id="MobiDB-lite"/>
    </source>
</evidence>
<evidence type="ECO:0000313" key="2">
    <source>
        <dbReference type="EMBL" id="KAF2142489.1"/>
    </source>
</evidence>
<evidence type="ECO:0000313" key="3">
    <source>
        <dbReference type="Proteomes" id="UP000799438"/>
    </source>
</evidence>
<feature type="region of interest" description="Disordered" evidence="1">
    <location>
        <begin position="170"/>
        <end position="200"/>
    </location>
</feature>
<organism evidence="2 3">
    <name type="scientific">Aplosporella prunicola CBS 121167</name>
    <dbReference type="NCBI Taxonomy" id="1176127"/>
    <lineage>
        <taxon>Eukaryota</taxon>
        <taxon>Fungi</taxon>
        <taxon>Dikarya</taxon>
        <taxon>Ascomycota</taxon>
        <taxon>Pezizomycotina</taxon>
        <taxon>Dothideomycetes</taxon>
        <taxon>Dothideomycetes incertae sedis</taxon>
        <taxon>Botryosphaeriales</taxon>
        <taxon>Aplosporellaceae</taxon>
        <taxon>Aplosporella</taxon>
    </lineage>
</organism>
<sequence>MAAAAGTGGTGHSRRSHPNLHQLNLSIAPLSSAYYDPASDHHPRTSYLVPKTAPTTPGILSRSPSQHRNRHGRLHAHYDDNNDIDNPTADDSYFPRNALPKKAKSDAALPGPAALASGPRHHTRKGSVRRSAAAPPPASHRHAAPTATADDWLYRAGLAIACETRELKGQSWLSRRDSSTSLVRASSLSSDEDEVPEDAAAARRRLRRLELSLSRSGSARPSRRGSGVRGSRPDLLGMSGGVGTRTPSALVVEEGEGYFGGEAAAAAVVGMEPDFVEPGDDDLDDGAAIDGGADAEAEIARLARERGFGLGGLVDRLIGWTLFSVAEDGEEDDDDDSASESDERSERSEHAADISAPQAAAEGSAQKEAAEAGLPAARKEHRRLDASRVRAEAEMAKPGQAAPEDGGGGWGDAAWLLSVAARVLL</sequence>
<feature type="compositionally biased region" description="Low complexity" evidence="1">
    <location>
        <begin position="179"/>
        <end position="189"/>
    </location>
</feature>
<feature type="region of interest" description="Disordered" evidence="1">
    <location>
        <begin position="328"/>
        <end position="411"/>
    </location>
</feature>
<dbReference type="OrthoDB" id="5339776at2759"/>
<dbReference type="EMBL" id="ML995484">
    <property type="protein sequence ID" value="KAF2142489.1"/>
    <property type="molecule type" value="Genomic_DNA"/>
</dbReference>
<dbReference type="RefSeq" id="XP_033398201.1">
    <property type="nucleotide sequence ID" value="XM_033542058.1"/>
</dbReference>
<keyword evidence="3" id="KW-1185">Reference proteome</keyword>
<feature type="compositionally biased region" description="Basic residues" evidence="1">
    <location>
        <begin position="65"/>
        <end position="75"/>
    </location>
</feature>
<feature type="region of interest" description="Disordered" evidence="1">
    <location>
        <begin position="212"/>
        <end position="242"/>
    </location>
</feature>
<feature type="compositionally biased region" description="Gly residues" evidence="1">
    <location>
        <begin position="1"/>
        <end position="11"/>
    </location>
</feature>
<reference evidence="2" key="1">
    <citation type="journal article" date="2020" name="Stud. Mycol.">
        <title>101 Dothideomycetes genomes: a test case for predicting lifestyles and emergence of pathogens.</title>
        <authorList>
            <person name="Haridas S."/>
            <person name="Albert R."/>
            <person name="Binder M."/>
            <person name="Bloem J."/>
            <person name="Labutti K."/>
            <person name="Salamov A."/>
            <person name="Andreopoulos B."/>
            <person name="Baker S."/>
            <person name="Barry K."/>
            <person name="Bills G."/>
            <person name="Bluhm B."/>
            <person name="Cannon C."/>
            <person name="Castanera R."/>
            <person name="Culley D."/>
            <person name="Daum C."/>
            <person name="Ezra D."/>
            <person name="Gonzalez J."/>
            <person name="Henrissat B."/>
            <person name="Kuo A."/>
            <person name="Liang C."/>
            <person name="Lipzen A."/>
            <person name="Lutzoni F."/>
            <person name="Magnuson J."/>
            <person name="Mondo S."/>
            <person name="Nolan M."/>
            <person name="Ohm R."/>
            <person name="Pangilinan J."/>
            <person name="Park H.-J."/>
            <person name="Ramirez L."/>
            <person name="Alfaro M."/>
            <person name="Sun H."/>
            <person name="Tritt A."/>
            <person name="Yoshinaga Y."/>
            <person name="Zwiers L.-H."/>
            <person name="Turgeon B."/>
            <person name="Goodwin S."/>
            <person name="Spatafora J."/>
            <person name="Crous P."/>
            <person name="Grigoriev I."/>
        </authorList>
    </citation>
    <scope>NUCLEOTIDE SEQUENCE</scope>
    <source>
        <strain evidence="2">CBS 121167</strain>
    </source>
</reference>
<accession>A0A6A6BE92</accession>
<feature type="compositionally biased region" description="Low complexity" evidence="1">
    <location>
        <begin position="358"/>
        <end position="373"/>
    </location>
</feature>
<feature type="compositionally biased region" description="Low complexity" evidence="1">
    <location>
        <begin position="107"/>
        <end position="118"/>
    </location>
</feature>
<proteinExistence type="predicted"/>
<dbReference type="InterPro" id="IPR025040">
    <property type="entry name" value="DUF3984"/>
</dbReference>
<feature type="compositionally biased region" description="Basic and acidic residues" evidence="1">
    <location>
        <begin position="382"/>
        <end position="395"/>
    </location>
</feature>
<dbReference type="Pfam" id="PF13136">
    <property type="entry name" value="DUF3984"/>
    <property type="match status" value="1"/>
</dbReference>
<protein>
    <submittedName>
        <fullName evidence="2">Uncharacterized protein</fullName>
    </submittedName>
</protein>
<dbReference type="Proteomes" id="UP000799438">
    <property type="component" value="Unassembled WGS sequence"/>
</dbReference>
<name>A0A6A6BE92_9PEZI</name>
<feature type="compositionally biased region" description="Basic and acidic residues" evidence="1">
    <location>
        <begin position="341"/>
        <end position="352"/>
    </location>
</feature>
<dbReference type="GeneID" id="54299555"/>
<feature type="compositionally biased region" description="Acidic residues" evidence="1">
    <location>
        <begin position="328"/>
        <end position="340"/>
    </location>
</feature>
<dbReference type="AlphaFoldDB" id="A0A6A6BE92"/>